<dbReference type="InterPro" id="IPR027443">
    <property type="entry name" value="IPNS-like_sf"/>
</dbReference>
<dbReference type="Proteomes" id="UP000290289">
    <property type="component" value="Chromosome 16"/>
</dbReference>
<proteinExistence type="predicted"/>
<keyword evidence="3" id="KW-1185">Reference proteome</keyword>
<comment type="caution">
    <text evidence="2">The sequence shown here is derived from an EMBL/GenBank/DDBJ whole genome shotgun (WGS) entry which is preliminary data.</text>
</comment>
<name>A0A498HH57_MALDO</name>
<dbReference type="SUPFAM" id="SSF51197">
    <property type="entry name" value="Clavaminate synthase-like"/>
    <property type="match status" value="1"/>
</dbReference>
<reference evidence="2 3" key="1">
    <citation type="submission" date="2018-10" db="EMBL/GenBank/DDBJ databases">
        <title>A high-quality apple genome assembly.</title>
        <authorList>
            <person name="Hu J."/>
        </authorList>
    </citation>
    <scope>NUCLEOTIDE SEQUENCE [LARGE SCALE GENOMIC DNA]</scope>
    <source>
        <strain evidence="3">cv. HFTH1</strain>
        <tissue evidence="2">Young leaf</tissue>
    </source>
</reference>
<accession>A0A498HH57</accession>
<gene>
    <name evidence="2" type="ORF">DVH24_007595</name>
</gene>
<sequence>MAAAAVENTLIGELDYDRAEEINQLCVTLQSRIMSNGEYKAALHRVLANPYREPRVSVAVFFSPGTREDTYGPLPELVSPVKLALIPSVYSCRVHAKVK</sequence>
<dbReference type="EMBL" id="RDQH01000342">
    <property type="protein sequence ID" value="RXH70339.1"/>
    <property type="molecule type" value="Genomic_DNA"/>
</dbReference>
<evidence type="ECO:0000259" key="1">
    <source>
        <dbReference type="Pfam" id="PF03171"/>
    </source>
</evidence>
<evidence type="ECO:0000313" key="3">
    <source>
        <dbReference type="Proteomes" id="UP000290289"/>
    </source>
</evidence>
<dbReference type="Pfam" id="PF03171">
    <property type="entry name" value="2OG-FeII_Oxy"/>
    <property type="match status" value="1"/>
</dbReference>
<dbReference type="InterPro" id="IPR044861">
    <property type="entry name" value="IPNS-like_FE2OG_OXY"/>
</dbReference>
<evidence type="ECO:0000313" key="2">
    <source>
        <dbReference type="EMBL" id="RXH70339.1"/>
    </source>
</evidence>
<dbReference type="AlphaFoldDB" id="A0A498HH57"/>
<protein>
    <recommendedName>
        <fullName evidence="1">Isopenicillin N synthase-like Fe(2+) 2OG dioxygenase domain-containing protein</fullName>
    </recommendedName>
</protein>
<feature type="domain" description="Isopenicillin N synthase-like Fe(2+) 2OG dioxygenase" evidence="1">
    <location>
        <begin position="25"/>
        <end position="64"/>
    </location>
</feature>
<dbReference type="Gene3D" id="2.60.120.330">
    <property type="entry name" value="B-lactam Antibiotic, Isopenicillin N Synthase, Chain"/>
    <property type="match status" value="1"/>
</dbReference>
<organism evidence="2 3">
    <name type="scientific">Malus domestica</name>
    <name type="common">Apple</name>
    <name type="synonym">Pyrus malus</name>
    <dbReference type="NCBI Taxonomy" id="3750"/>
    <lineage>
        <taxon>Eukaryota</taxon>
        <taxon>Viridiplantae</taxon>
        <taxon>Streptophyta</taxon>
        <taxon>Embryophyta</taxon>
        <taxon>Tracheophyta</taxon>
        <taxon>Spermatophyta</taxon>
        <taxon>Magnoliopsida</taxon>
        <taxon>eudicotyledons</taxon>
        <taxon>Gunneridae</taxon>
        <taxon>Pentapetalae</taxon>
        <taxon>rosids</taxon>
        <taxon>fabids</taxon>
        <taxon>Rosales</taxon>
        <taxon>Rosaceae</taxon>
        <taxon>Amygdaloideae</taxon>
        <taxon>Maleae</taxon>
        <taxon>Malus</taxon>
    </lineage>
</organism>